<dbReference type="Pfam" id="PF00119">
    <property type="entry name" value="ATP-synt_A"/>
    <property type="match status" value="1"/>
</dbReference>
<evidence type="ECO:0000313" key="13">
    <source>
        <dbReference type="Proteomes" id="UP000823877"/>
    </source>
</evidence>
<dbReference type="PRINTS" id="PR00123">
    <property type="entry name" value="ATPASEA"/>
</dbReference>
<keyword evidence="4 11" id="KW-0138">CF(0)</keyword>
<evidence type="ECO:0000256" key="11">
    <source>
        <dbReference type="HAMAP-Rule" id="MF_01393"/>
    </source>
</evidence>
<keyword evidence="8 11" id="KW-0406">Ion transport</keyword>
<dbReference type="PANTHER" id="PTHR42823">
    <property type="entry name" value="ATP SYNTHASE SUBUNIT A, CHLOROPLASTIC"/>
    <property type="match status" value="1"/>
</dbReference>
<keyword evidence="5 11" id="KW-0812">Transmembrane</keyword>
<feature type="transmembrane region" description="Helical" evidence="11">
    <location>
        <begin position="167"/>
        <end position="189"/>
    </location>
</feature>
<feature type="transmembrane region" description="Helical" evidence="11">
    <location>
        <begin position="110"/>
        <end position="129"/>
    </location>
</feature>
<dbReference type="InterPro" id="IPR035908">
    <property type="entry name" value="F0_ATP_A_sf"/>
</dbReference>
<dbReference type="GO" id="GO:0005886">
    <property type="term" value="C:plasma membrane"/>
    <property type="evidence" value="ECO:0007669"/>
    <property type="project" value="UniProtKB-SubCell"/>
</dbReference>
<keyword evidence="11" id="KW-1003">Cell membrane</keyword>
<comment type="subcellular location">
    <subcellularLocation>
        <location evidence="11">Cell membrane</location>
        <topology evidence="11">Multi-pass membrane protein</topology>
    </subcellularLocation>
    <subcellularLocation>
        <location evidence="1">Membrane</location>
        <topology evidence="1">Multi-pass membrane protein</topology>
    </subcellularLocation>
</comment>
<accession>A0A9D2MHP1</accession>
<evidence type="ECO:0000256" key="2">
    <source>
        <dbReference type="ARBA" id="ARBA00006810"/>
    </source>
</evidence>
<reference evidence="12" key="2">
    <citation type="submission" date="2021-04" db="EMBL/GenBank/DDBJ databases">
        <authorList>
            <person name="Gilroy R."/>
        </authorList>
    </citation>
    <scope>NUCLEOTIDE SEQUENCE</scope>
    <source>
        <strain evidence="12">CHK188-16595</strain>
    </source>
</reference>
<dbReference type="SUPFAM" id="SSF81336">
    <property type="entry name" value="F1F0 ATP synthase subunit A"/>
    <property type="match status" value="1"/>
</dbReference>
<evidence type="ECO:0000256" key="7">
    <source>
        <dbReference type="ARBA" id="ARBA00022989"/>
    </source>
</evidence>
<feature type="transmembrane region" description="Helical" evidence="11">
    <location>
        <begin position="195"/>
        <end position="217"/>
    </location>
</feature>
<name>A0A9D2MHP1_9FIRM</name>
<keyword evidence="10 11" id="KW-0066">ATP synthesis</keyword>
<dbReference type="HAMAP" id="MF_01393">
    <property type="entry name" value="ATP_synth_a_bact"/>
    <property type="match status" value="1"/>
</dbReference>
<keyword evidence="3 11" id="KW-0813">Transport</keyword>
<dbReference type="EMBL" id="DWXN01000010">
    <property type="protein sequence ID" value="HJB74961.1"/>
    <property type="molecule type" value="Genomic_DNA"/>
</dbReference>
<evidence type="ECO:0000313" key="12">
    <source>
        <dbReference type="EMBL" id="HJB74961.1"/>
    </source>
</evidence>
<evidence type="ECO:0000256" key="5">
    <source>
        <dbReference type="ARBA" id="ARBA00022692"/>
    </source>
</evidence>
<feature type="transmembrane region" description="Helical" evidence="11">
    <location>
        <begin position="82"/>
        <end position="104"/>
    </location>
</feature>
<sequence>MDELNCEDIFSFHLFGLNVTIKESIVVMWIIMVVVMILALILTRNLKVEGEISKRQLFLEMCVEKMANFFRANIGKGAEKHLSWLMSLAVVIGASNMVGIFGFKPPTKDINVTIGLALCSIIYIQYASINARGVKGWLKSFAEPSPIVVFNNVLELGIKPLSLCVRLFGNIIGAYILMELIKMVVPVVVPMVFSLYFDLFDGFIQAYVFVFLNSVYIQEAIGSE</sequence>
<dbReference type="PANTHER" id="PTHR42823:SF3">
    <property type="entry name" value="ATP SYNTHASE SUBUNIT A, CHLOROPLASTIC"/>
    <property type="match status" value="1"/>
</dbReference>
<proteinExistence type="inferred from homology"/>
<dbReference type="Proteomes" id="UP000823877">
    <property type="component" value="Unassembled WGS sequence"/>
</dbReference>
<evidence type="ECO:0000256" key="9">
    <source>
        <dbReference type="ARBA" id="ARBA00023136"/>
    </source>
</evidence>
<evidence type="ECO:0000256" key="3">
    <source>
        <dbReference type="ARBA" id="ARBA00022448"/>
    </source>
</evidence>
<evidence type="ECO:0000256" key="1">
    <source>
        <dbReference type="ARBA" id="ARBA00004141"/>
    </source>
</evidence>
<dbReference type="GO" id="GO:0045259">
    <property type="term" value="C:proton-transporting ATP synthase complex"/>
    <property type="evidence" value="ECO:0007669"/>
    <property type="project" value="UniProtKB-KW"/>
</dbReference>
<dbReference type="NCBIfam" id="NF004486">
    <property type="entry name" value="PRK05815.3-4"/>
    <property type="match status" value="1"/>
</dbReference>
<dbReference type="GO" id="GO:0046933">
    <property type="term" value="F:proton-transporting ATP synthase activity, rotational mechanism"/>
    <property type="evidence" value="ECO:0007669"/>
    <property type="project" value="UniProtKB-UniRule"/>
</dbReference>
<comment type="function">
    <text evidence="11">Key component of the proton channel; it plays a direct role in the translocation of protons across the membrane.</text>
</comment>
<feature type="transmembrane region" description="Helical" evidence="11">
    <location>
        <begin position="25"/>
        <end position="46"/>
    </location>
</feature>
<keyword evidence="9 11" id="KW-0472">Membrane</keyword>
<comment type="caution">
    <text evidence="12">The sequence shown here is derived from an EMBL/GenBank/DDBJ whole genome shotgun (WGS) entry which is preliminary data.</text>
</comment>
<dbReference type="InterPro" id="IPR045082">
    <property type="entry name" value="ATP_syn_F0_a_bact/chloroplast"/>
</dbReference>
<evidence type="ECO:0000256" key="8">
    <source>
        <dbReference type="ARBA" id="ARBA00023065"/>
    </source>
</evidence>
<evidence type="ECO:0000256" key="10">
    <source>
        <dbReference type="ARBA" id="ARBA00023310"/>
    </source>
</evidence>
<dbReference type="CDD" id="cd00310">
    <property type="entry name" value="ATP-synt_Fo_a_6"/>
    <property type="match status" value="1"/>
</dbReference>
<keyword evidence="7 11" id="KW-1133">Transmembrane helix</keyword>
<evidence type="ECO:0000256" key="4">
    <source>
        <dbReference type="ARBA" id="ARBA00022547"/>
    </source>
</evidence>
<dbReference type="AlphaFoldDB" id="A0A9D2MHP1"/>
<dbReference type="InterPro" id="IPR000568">
    <property type="entry name" value="ATP_synth_F0_asu"/>
</dbReference>
<gene>
    <name evidence="11" type="primary">atpB</name>
    <name evidence="12" type="ORF">IAA37_04715</name>
</gene>
<dbReference type="GO" id="GO:0042777">
    <property type="term" value="P:proton motive force-driven plasma membrane ATP synthesis"/>
    <property type="evidence" value="ECO:0007669"/>
    <property type="project" value="TreeGrafter"/>
</dbReference>
<dbReference type="Gene3D" id="1.20.120.220">
    <property type="entry name" value="ATP synthase, F0 complex, subunit A"/>
    <property type="match status" value="1"/>
</dbReference>
<keyword evidence="6 11" id="KW-0375">Hydrogen ion transport</keyword>
<evidence type="ECO:0000256" key="6">
    <source>
        <dbReference type="ARBA" id="ARBA00022781"/>
    </source>
</evidence>
<comment type="similarity">
    <text evidence="2 11">Belongs to the ATPase A chain family.</text>
</comment>
<reference evidence="12" key="1">
    <citation type="journal article" date="2021" name="PeerJ">
        <title>Extensive microbial diversity within the chicken gut microbiome revealed by metagenomics and culture.</title>
        <authorList>
            <person name="Gilroy R."/>
            <person name="Ravi A."/>
            <person name="Getino M."/>
            <person name="Pursley I."/>
            <person name="Horton D.L."/>
            <person name="Alikhan N.F."/>
            <person name="Baker D."/>
            <person name="Gharbi K."/>
            <person name="Hall N."/>
            <person name="Watson M."/>
            <person name="Adriaenssens E.M."/>
            <person name="Foster-Nyarko E."/>
            <person name="Jarju S."/>
            <person name="Secka A."/>
            <person name="Antonio M."/>
            <person name="Oren A."/>
            <person name="Chaudhuri R.R."/>
            <person name="La Ragione R."/>
            <person name="Hildebrand F."/>
            <person name="Pallen M.J."/>
        </authorList>
    </citation>
    <scope>NUCLEOTIDE SEQUENCE</scope>
    <source>
        <strain evidence="12">CHK188-16595</strain>
    </source>
</reference>
<protein>
    <recommendedName>
        <fullName evidence="11">ATP synthase subunit a</fullName>
    </recommendedName>
    <alternativeName>
        <fullName evidence="11">ATP synthase F0 sector subunit a</fullName>
    </alternativeName>
    <alternativeName>
        <fullName evidence="11">F-ATPase subunit 6</fullName>
    </alternativeName>
</protein>
<organism evidence="12 13">
    <name type="scientific">Candidatus Eubacterium faecale</name>
    <dbReference type="NCBI Taxonomy" id="2838568"/>
    <lineage>
        <taxon>Bacteria</taxon>
        <taxon>Bacillati</taxon>
        <taxon>Bacillota</taxon>
        <taxon>Clostridia</taxon>
        <taxon>Eubacteriales</taxon>
        <taxon>Eubacteriaceae</taxon>
        <taxon>Eubacterium</taxon>
    </lineage>
</organism>